<feature type="non-terminal residue" evidence="2">
    <location>
        <position position="1"/>
    </location>
</feature>
<name>A0A392U8K5_9FABA</name>
<evidence type="ECO:0000313" key="3">
    <source>
        <dbReference type="Proteomes" id="UP000265520"/>
    </source>
</evidence>
<feature type="non-terminal residue" evidence="2">
    <location>
        <position position="79"/>
    </location>
</feature>
<evidence type="ECO:0000256" key="1">
    <source>
        <dbReference type="SAM" id="MobiDB-lite"/>
    </source>
</evidence>
<comment type="caution">
    <text evidence="2">The sequence shown here is derived from an EMBL/GenBank/DDBJ whole genome shotgun (WGS) entry which is preliminary data.</text>
</comment>
<accession>A0A392U8K5</accession>
<sequence>EVQQFFVDDVNKETGAKLTLNDVPLAPEMSMPKKGKRKAKNDVEKKPLKKAGSSSAAAIKIVQSKALNEEEYNRAIGLT</sequence>
<protein>
    <submittedName>
        <fullName evidence="2">Uncharacterized protein</fullName>
    </submittedName>
</protein>
<organism evidence="2 3">
    <name type="scientific">Trifolium medium</name>
    <dbReference type="NCBI Taxonomy" id="97028"/>
    <lineage>
        <taxon>Eukaryota</taxon>
        <taxon>Viridiplantae</taxon>
        <taxon>Streptophyta</taxon>
        <taxon>Embryophyta</taxon>
        <taxon>Tracheophyta</taxon>
        <taxon>Spermatophyta</taxon>
        <taxon>Magnoliopsida</taxon>
        <taxon>eudicotyledons</taxon>
        <taxon>Gunneridae</taxon>
        <taxon>Pentapetalae</taxon>
        <taxon>rosids</taxon>
        <taxon>fabids</taxon>
        <taxon>Fabales</taxon>
        <taxon>Fabaceae</taxon>
        <taxon>Papilionoideae</taxon>
        <taxon>50 kb inversion clade</taxon>
        <taxon>NPAAA clade</taxon>
        <taxon>Hologalegina</taxon>
        <taxon>IRL clade</taxon>
        <taxon>Trifolieae</taxon>
        <taxon>Trifolium</taxon>
    </lineage>
</organism>
<keyword evidence="3" id="KW-1185">Reference proteome</keyword>
<dbReference type="EMBL" id="LXQA010761492">
    <property type="protein sequence ID" value="MCI69712.1"/>
    <property type="molecule type" value="Genomic_DNA"/>
</dbReference>
<proteinExistence type="predicted"/>
<feature type="region of interest" description="Disordered" evidence="1">
    <location>
        <begin position="25"/>
        <end position="55"/>
    </location>
</feature>
<dbReference type="Proteomes" id="UP000265520">
    <property type="component" value="Unassembled WGS sequence"/>
</dbReference>
<reference evidence="2 3" key="1">
    <citation type="journal article" date="2018" name="Front. Plant Sci.">
        <title>Red Clover (Trifolium pratense) and Zigzag Clover (T. medium) - A Picture of Genomic Similarities and Differences.</title>
        <authorList>
            <person name="Dluhosova J."/>
            <person name="Istvanek J."/>
            <person name="Nedelnik J."/>
            <person name="Repkova J."/>
        </authorList>
    </citation>
    <scope>NUCLEOTIDE SEQUENCE [LARGE SCALE GENOMIC DNA]</scope>
    <source>
        <strain evidence="3">cv. 10/8</strain>
        <tissue evidence="2">Leaf</tissue>
    </source>
</reference>
<dbReference type="AlphaFoldDB" id="A0A392U8K5"/>
<evidence type="ECO:0000313" key="2">
    <source>
        <dbReference type="EMBL" id="MCI69712.1"/>
    </source>
</evidence>